<keyword evidence="1" id="KW-1133">Transmembrane helix</keyword>
<keyword evidence="4" id="KW-1185">Reference proteome</keyword>
<dbReference type="Proteomes" id="UP000051176">
    <property type="component" value="Unassembled WGS sequence"/>
</dbReference>
<name>A0A0R1GRE7_9LACO</name>
<feature type="transmembrane region" description="Helical" evidence="1">
    <location>
        <begin position="260"/>
        <end position="281"/>
    </location>
</feature>
<feature type="transmembrane region" description="Helical" evidence="1">
    <location>
        <begin position="87"/>
        <end position="108"/>
    </location>
</feature>
<keyword evidence="1" id="KW-0812">Transmembrane</keyword>
<feature type="transmembrane region" description="Helical" evidence="1">
    <location>
        <begin position="133"/>
        <end position="152"/>
    </location>
</feature>
<evidence type="ECO:0000313" key="4">
    <source>
        <dbReference type="Proteomes" id="UP000051176"/>
    </source>
</evidence>
<dbReference type="AlphaFoldDB" id="A0A0R1GRE7"/>
<dbReference type="RefSeq" id="WP_020089281.1">
    <property type="nucleotide sequence ID" value="NZ_AZCZ01000018.1"/>
</dbReference>
<feature type="transmembrane region" description="Helical" evidence="1">
    <location>
        <begin position="199"/>
        <end position="217"/>
    </location>
</feature>
<keyword evidence="1" id="KW-0472">Membrane</keyword>
<accession>A0A0R1GRE7</accession>
<dbReference type="PATRIC" id="fig|1267003.4.peg.646"/>
<dbReference type="EMBL" id="AZCZ01000018">
    <property type="protein sequence ID" value="KRK36581.1"/>
    <property type="molecule type" value="Genomic_DNA"/>
</dbReference>
<dbReference type="OrthoDB" id="569695at2"/>
<feature type="transmembrane region" description="Helical" evidence="1">
    <location>
        <begin position="47"/>
        <end position="66"/>
    </location>
</feature>
<feature type="transmembrane region" description="Helical" evidence="1">
    <location>
        <begin position="329"/>
        <end position="350"/>
    </location>
</feature>
<evidence type="ECO:0000313" key="3">
    <source>
        <dbReference type="EMBL" id="KRK36581.1"/>
    </source>
</evidence>
<feature type="transmembrane region" description="Helical" evidence="1">
    <location>
        <begin position="302"/>
        <end position="323"/>
    </location>
</feature>
<feature type="transmembrane region" description="Helical" evidence="1">
    <location>
        <begin position="161"/>
        <end position="179"/>
    </location>
</feature>
<comment type="caution">
    <text evidence="3">The sequence shown here is derived from an EMBL/GenBank/DDBJ whole genome shotgun (WGS) entry which is preliminary data.</text>
</comment>
<dbReference type="STRING" id="357278.IV61_GL000565"/>
<feature type="transmembrane region" description="Helical" evidence="1">
    <location>
        <begin position="224"/>
        <end position="240"/>
    </location>
</feature>
<dbReference type="GO" id="GO:0016747">
    <property type="term" value="F:acyltransferase activity, transferring groups other than amino-acyl groups"/>
    <property type="evidence" value="ECO:0007669"/>
    <property type="project" value="InterPro"/>
</dbReference>
<protein>
    <submittedName>
        <fullName evidence="3">Integral membrane protein</fullName>
    </submittedName>
</protein>
<organism evidence="3 4">
    <name type="scientific">Levilactobacillus parabrevis ATCC 53295</name>
    <dbReference type="NCBI Taxonomy" id="1267003"/>
    <lineage>
        <taxon>Bacteria</taxon>
        <taxon>Bacillati</taxon>
        <taxon>Bacillota</taxon>
        <taxon>Bacilli</taxon>
        <taxon>Lactobacillales</taxon>
        <taxon>Lactobacillaceae</taxon>
        <taxon>Levilactobacillus</taxon>
    </lineage>
</organism>
<dbReference type="Pfam" id="PF01757">
    <property type="entry name" value="Acyl_transf_3"/>
    <property type="match status" value="1"/>
</dbReference>
<gene>
    <name evidence="3" type="ORF">FD07_GL000606</name>
</gene>
<reference evidence="3 4" key="1">
    <citation type="journal article" date="2015" name="Genome Announc.">
        <title>Expanding the biotechnology potential of lactobacilli through comparative genomics of 213 strains and associated genera.</title>
        <authorList>
            <person name="Sun Z."/>
            <person name="Harris H.M."/>
            <person name="McCann A."/>
            <person name="Guo C."/>
            <person name="Argimon S."/>
            <person name="Zhang W."/>
            <person name="Yang X."/>
            <person name="Jeffery I.B."/>
            <person name="Cooney J.C."/>
            <person name="Kagawa T.F."/>
            <person name="Liu W."/>
            <person name="Song Y."/>
            <person name="Salvetti E."/>
            <person name="Wrobel A."/>
            <person name="Rasinkangas P."/>
            <person name="Parkhill J."/>
            <person name="Rea M.C."/>
            <person name="O'Sullivan O."/>
            <person name="Ritari J."/>
            <person name="Douillard F.P."/>
            <person name="Paul Ross R."/>
            <person name="Yang R."/>
            <person name="Briner A.E."/>
            <person name="Felis G.E."/>
            <person name="de Vos W.M."/>
            <person name="Barrangou R."/>
            <person name="Klaenhammer T.R."/>
            <person name="Caufield P.W."/>
            <person name="Cui Y."/>
            <person name="Zhang H."/>
            <person name="O'Toole P.W."/>
        </authorList>
    </citation>
    <scope>NUCLEOTIDE SEQUENCE [LARGE SCALE GENOMIC DNA]</scope>
    <source>
        <strain evidence="3 4">ATCC 53295</strain>
    </source>
</reference>
<evidence type="ECO:0000256" key="1">
    <source>
        <dbReference type="SAM" id="Phobius"/>
    </source>
</evidence>
<sequence length="366" mass="42878">MKNEELHAVADGGDYLKVFACTAVMLQSVLGFALGLTQPVALQRGLAWAYLLVKFTAPAFICGILLTTMRTTARRQPTYRYYLKQQWSALFFPTICWTLAYMLIFPGLQQQRAYHDGLSFVWQFVNGNAAPHLWYNTMMLQMIFLMPLFWAIRRLIHSRWTAWWTLGLTAIGYLAWVVWYTLRVYPTAQFTDWYLLDRIFLGFFPYAILGILAWYGWSTVQRQLRRWWWLLLVIGVVALVEQDRTLLDWSLPVSFSHTSYYLPATVIYILSIIGLILALAGHQQSRHSRWLPVIHRLAGYAYPSYLANVFWLQLIWLLGGAAFTRQHVLLGIASCYLLTWCWSFGFTALLDKALKWRKTRWQERNR</sequence>
<evidence type="ECO:0000259" key="2">
    <source>
        <dbReference type="Pfam" id="PF01757"/>
    </source>
</evidence>
<proteinExistence type="predicted"/>
<dbReference type="InterPro" id="IPR002656">
    <property type="entry name" value="Acyl_transf_3_dom"/>
</dbReference>
<feature type="domain" description="Acyltransferase 3" evidence="2">
    <location>
        <begin position="14"/>
        <end position="343"/>
    </location>
</feature>
<dbReference type="eggNOG" id="COG1835">
    <property type="taxonomic scope" value="Bacteria"/>
</dbReference>
<feature type="transmembrane region" description="Helical" evidence="1">
    <location>
        <begin position="15"/>
        <end position="35"/>
    </location>
</feature>